<sequence length="91" mass="10756">MTALIKFLIIAIVIIYIISRFAGYFLRVAYWFMGKQIQKEVKKEQERRQGKRSWSQGDLKITVSNKNEKKQRKSYNGGEYVDFEEVKGKSD</sequence>
<reference evidence="3 4" key="1">
    <citation type="submission" date="2024-04" db="EMBL/GenBank/DDBJ databases">
        <title>Novel genus in family Flammeovirgaceae.</title>
        <authorList>
            <person name="Nguyen T.H."/>
            <person name="Vuong T.Q."/>
            <person name="Le H."/>
            <person name="Kim S.-G."/>
        </authorList>
    </citation>
    <scope>NUCLEOTIDE SEQUENCE [LARGE SCALE GENOMIC DNA]</scope>
    <source>
        <strain evidence="3 4">JCM 23209</strain>
    </source>
</reference>
<dbReference type="EMBL" id="JBDKWZ010000010">
    <property type="protein sequence ID" value="MEN7549724.1"/>
    <property type="molecule type" value="Genomic_DNA"/>
</dbReference>
<proteinExistence type="predicted"/>
<gene>
    <name evidence="3" type="ORF">AAG747_17505</name>
</gene>
<keyword evidence="4" id="KW-1185">Reference proteome</keyword>
<comment type="caution">
    <text evidence="3">The sequence shown here is derived from an EMBL/GenBank/DDBJ whole genome shotgun (WGS) entry which is preliminary data.</text>
</comment>
<dbReference type="AlphaFoldDB" id="A0AAW9SBJ3"/>
<dbReference type="RefSeq" id="WP_346822502.1">
    <property type="nucleotide sequence ID" value="NZ_JBDKWZ010000010.1"/>
</dbReference>
<accession>A0AAW9SBJ3</accession>
<keyword evidence="2" id="KW-0472">Membrane</keyword>
<feature type="transmembrane region" description="Helical" evidence="2">
    <location>
        <begin position="6"/>
        <end position="33"/>
    </location>
</feature>
<evidence type="ECO:0000313" key="4">
    <source>
        <dbReference type="Proteomes" id="UP001403385"/>
    </source>
</evidence>
<dbReference type="Proteomes" id="UP001403385">
    <property type="component" value="Unassembled WGS sequence"/>
</dbReference>
<evidence type="ECO:0000313" key="3">
    <source>
        <dbReference type="EMBL" id="MEN7549724.1"/>
    </source>
</evidence>
<dbReference type="InterPro" id="IPR032272">
    <property type="entry name" value="DUF4834"/>
</dbReference>
<feature type="region of interest" description="Disordered" evidence="1">
    <location>
        <begin position="43"/>
        <end position="75"/>
    </location>
</feature>
<evidence type="ECO:0000256" key="1">
    <source>
        <dbReference type="SAM" id="MobiDB-lite"/>
    </source>
</evidence>
<organism evidence="3 4">
    <name type="scientific">Rapidithrix thailandica</name>
    <dbReference type="NCBI Taxonomy" id="413964"/>
    <lineage>
        <taxon>Bacteria</taxon>
        <taxon>Pseudomonadati</taxon>
        <taxon>Bacteroidota</taxon>
        <taxon>Cytophagia</taxon>
        <taxon>Cytophagales</taxon>
        <taxon>Flammeovirgaceae</taxon>
        <taxon>Rapidithrix</taxon>
    </lineage>
</organism>
<keyword evidence="2" id="KW-1133">Transmembrane helix</keyword>
<keyword evidence="2" id="KW-0812">Transmembrane</keyword>
<name>A0AAW9SBJ3_9BACT</name>
<evidence type="ECO:0000256" key="2">
    <source>
        <dbReference type="SAM" id="Phobius"/>
    </source>
</evidence>
<protein>
    <submittedName>
        <fullName evidence="3">DUF4834 family protein</fullName>
    </submittedName>
</protein>
<dbReference type="Pfam" id="PF16118">
    <property type="entry name" value="DUF4834"/>
    <property type="match status" value="1"/>
</dbReference>